<dbReference type="RefSeq" id="XP_001803753.1">
    <property type="nucleotide sequence ID" value="XM_001803701.1"/>
</dbReference>
<dbReference type="KEGG" id="pno:SNOG_13544"/>
<reference evidence="2" key="1">
    <citation type="journal article" date="2007" name="Plant Cell">
        <title>Dothideomycete-plant interactions illuminated by genome sequencing and EST analysis of the wheat pathogen Stagonospora nodorum.</title>
        <authorList>
            <person name="Hane J.K."/>
            <person name="Lowe R.G."/>
            <person name="Solomon P.S."/>
            <person name="Tan K.C."/>
            <person name="Schoch C.L."/>
            <person name="Spatafora J.W."/>
            <person name="Crous P.W."/>
            <person name="Kodira C."/>
            <person name="Birren B.W."/>
            <person name="Galagan J.E."/>
            <person name="Torriani S.F."/>
            <person name="McDonald B.A."/>
            <person name="Oliver R.P."/>
        </authorList>
    </citation>
    <scope>NUCLEOTIDE SEQUENCE [LARGE SCALE GENOMIC DNA]</scope>
    <source>
        <strain evidence="2">SN15 / ATCC MYA-4574 / FGSC 10173</strain>
    </source>
</reference>
<name>Q0U3X0_PHANO</name>
<dbReference type="GeneID" id="5980673"/>
<dbReference type="AlphaFoldDB" id="Q0U3X0"/>
<organism evidence="1 2">
    <name type="scientific">Phaeosphaeria nodorum (strain SN15 / ATCC MYA-4574 / FGSC 10173)</name>
    <name type="common">Glume blotch fungus</name>
    <name type="synonym">Parastagonospora nodorum</name>
    <dbReference type="NCBI Taxonomy" id="321614"/>
    <lineage>
        <taxon>Eukaryota</taxon>
        <taxon>Fungi</taxon>
        <taxon>Dikarya</taxon>
        <taxon>Ascomycota</taxon>
        <taxon>Pezizomycotina</taxon>
        <taxon>Dothideomycetes</taxon>
        <taxon>Pleosporomycetidae</taxon>
        <taxon>Pleosporales</taxon>
        <taxon>Pleosporineae</taxon>
        <taxon>Phaeosphaeriaceae</taxon>
        <taxon>Parastagonospora</taxon>
    </lineage>
</organism>
<dbReference type="Proteomes" id="UP000001055">
    <property type="component" value="Unassembled WGS sequence"/>
</dbReference>
<sequence length="111" mass="12085">MPHGKSTVMATTFQAVSPRTTAWATRAADTHQDLNNGLAATRTVFEVAEEASQTLRRLVALPGVNLPSPLATDSSSLADVRKYCASLGLTWTHLDPEKDHWSHDSKDQKAK</sequence>
<protein>
    <submittedName>
        <fullName evidence="1">Uncharacterized protein</fullName>
    </submittedName>
</protein>
<accession>Q0U3X0</accession>
<dbReference type="EMBL" id="CH445351">
    <property type="protein sequence ID" value="EAT78991.1"/>
    <property type="molecule type" value="Genomic_DNA"/>
</dbReference>
<gene>
    <name evidence="1" type="ORF">SNOG_13544</name>
</gene>
<proteinExistence type="predicted"/>
<dbReference type="InParanoid" id="Q0U3X0"/>
<evidence type="ECO:0000313" key="1">
    <source>
        <dbReference type="EMBL" id="EAT78991.1"/>
    </source>
</evidence>
<evidence type="ECO:0000313" key="2">
    <source>
        <dbReference type="Proteomes" id="UP000001055"/>
    </source>
</evidence>